<dbReference type="GO" id="GO:0016020">
    <property type="term" value="C:membrane"/>
    <property type="evidence" value="ECO:0007669"/>
    <property type="project" value="UniProtKB-SubCell"/>
</dbReference>
<keyword evidence="6" id="KW-0812">Transmembrane</keyword>
<evidence type="ECO:0000256" key="5">
    <source>
        <dbReference type="ARBA" id="ARBA00023136"/>
    </source>
</evidence>
<evidence type="ECO:0000313" key="9">
    <source>
        <dbReference type="WBParaSite" id="PSAMB.scaffold1207size34351.g11644.t1"/>
    </source>
</evidence>
<dbReference type="Pfam" id="PF01697">
    <property type="entry name" value="Glyco_transf_92"/>
    <property type="match status" value="1"/>
</dbReference>
<keyword evidence="3 6" id="KW-0328">Glycosyltransferase</keyword>
<evidence type="ECO:0000256" key="1">
    <source>
        <dbReference type="ARBA" id="ARBA00004167"/>
    </source>
</evidence>
<feature type="region of interest" description="Disordered" evidence="7">
    <location>
        <begin position="133"/>
        <end position="182"/>
    </location>
</feature>
<dbReference type="AlphaFoldDB" id="A0A914URR3"/>
<dbReference type="Proteomes" id="UP000887566">
    <property type="component" value="Unplaced"/>
</dbReference>
<protein>
    <recommendedName>
        <fullName evidence="6">Glycosyltransferase family 92 protein</fullName>
        <ecNumber evidence="6">2.4.1.-</ecNumber>
    </recommendedName>
</protein>
<proteinExistence type="inferred from homology"/>
<comment type="similarity">
    <text evidence="2 6">Belongs to the glycosyltransferase 92 family.</text>
</comment>
<feature type="compositionally biased region" description="Basic and acidic residues" evidence="7">
    <location>
        <begin position="170"/>
        <end position="182"/>
    </location>
</feature>
<evidence type="ECO:0000256" key="3">
    <source>
        <dbReference type="ARBA" id="ARBA00022676"/>
    </source>
</evidence>
<evidence type="ECO:0000256" key="4">
    <source>
        <dbReference type="ARBA" id="ARBA00022679"/>
    </source>
</evidence>
<dbReference type="WBParaSite" id="PSAMB.scaffold1207size34351.g11644.t1">
    <property type="protein sequence ID" value="PSAMB.scaffold1207size34351.g11644.t1"/>
    <property type="gene ID" value="PSAMB.scaffold1207size34351.g11644"/>
</dbReference>
<dbReference type="InterPro" id="IPR008166">
    <property type="entry name" value="Glyco_transf_92"/>
</dbReference>
<keyword evidence="5 6" id="KW-0472">Membrane</keyword>
<evidence type="ECO:0000313" key="8">
    <source>
        <dbReference type="Proteomes" id="UP000887566"/>
    </source>
</evidence>
<dbReference type="EC" id="2.4.1.-" evidence="6"/>
<evidence type="ECO:0000256" key="2">
    <source>
        <dbReference type="ARBA" id="ARBA00007647"/>
    </source>
</evidence>
<reference evidence="9" key="1">
    <citation type="submission" date="2022-11" db="UniProtKB">
        <authorList>
            <consortium name="WormBaseParasite"/>
        </authorList>
    </citation>
    <scope>IDENTIFICATION</scope>
</reference>
<organism evidence="8 9">
    <name type="scientific">Plectus sambesii</name>
    <dbReference type="NCBI Taxonomy" id="2011161"/>
    <lineage>
        <taxon>Eukaryota</taxon>
        <taxon>Metazoa</taxon>
        <taxon>Ecdysozoa</taxon>
        <taxon>Nematoda</taxon>
        <taxon>Chromadorea</taxon>
        <taxon>Plectida</taxon>
        <taxon>Plectina</taxon>
        <taxon>Plectoidea</taxon>
        <taxon>Plectidae</taxon>
        <taxon>Plectus</taxon>
    </lineage>
</organism>
<keyword evidence="6" id="KW-1133">Transmembrane helix</keyword>
<comment type="subcellular location">
    <subcellularLocation>
        <location evidence="1">Membrane</location>
        <topology evidence="1">Single-pass membrane protein</topology>
    </subcellularLocation>
</comment>
<evidence type="ECO:0000256" key="6">
    <source>
        <dbReference type="RuleBase" id="RU366017"/>
    </source>
</evidence>
<accession>A0A914URR3</accession>
<evidence type="ECO:0000256" key="7">
    <source>
        <dbReference type="SAM" id="MobiDB-lite"/>
    </source>
</evidence>
<name>A0A914URR3_9BILA</name>
<keyword evidence="8" id="KW-1185">Reference proteome</keyword>
<sequence length="182" mass="20004">MVTAINDCILRVRPLSDFALFTDVDEIISSLSNNVTLINLVENEFSSSKGSASTVGSLMFRSATVRVPPIRDKEQMDVSSIPFDSLSRIEHEGKIWQAGAMSKILLRTDAMQLLAVFLIFAVIVAEAAHVGKGKEKPQKSEQHGVHQNKKCEGKGDQHHDHKHGANKTDSAPHSKAEKIHPE</sequence>
<feature type="transmembrane region" description="Helical" evidence="6">
    <location>
        <begin position="110"/>
        <end position="130"/>
    </location>
</feature>
<keyword evidence="4 6" id="KW-0808">Transferase</keyword>
<dbReference type="GO" id="GO:0016757">
    <property type="term" value="F:glycosyltransferase activity"/>
    <property type="evidence" value="ECO:0007669"/>
    <property type="project" value="UniProtKB-UniRule"/>
</dbReference>
<feature type="compositionally biased region" description="Basic and acidic residues" evidence="7">
    <location>
        <begin position="133"/>
        <end position="159"/>
    </location>
</feature>